<name>A0A1X7EMR9_9BACI</name>
<sequence length="305" mass="34411">MKKILIPIVLILVLVMSACGSKSTEKPSGEESKDNKETITYQSENGPVKVPAHPKRVVVLTSYVGDLLSLDVNIVGVEEWAKKSPLFKDQLKNVPVVSDEDIEEIIDLNPDLIIGDSTNKNLEKLQKIAPTVTYTYGKVDYLTQHLEIGKLVNKEQEAKSWIEDFKSRAKAAGEEIKAKIGEDATVTVVESYNKEMAVLGDNWGRGTEVLYQAMGLSMPDKVKETTSKEGYHTISSEVLPEYVGDYLILSKYRDQENSYQNTELYKEMPAVKNHHVFEVDGNAFMFNDSMTLDYQLDFFKDHFLK</sequence>
<dbReference type="PANTHER" id="PTHR30532:SF26">
    <property type="entry name" value="IRON(3+)-HYDROXAMATE-BINDING PROTEIN FHUD"/>
    <property type="match status" value="1"/>
</dbReference>
<evidence type="ECO:0000256" key="2">
    <source>
        <dbReference type="ARBA" id="ARBA00008814"/>
    </source>
</evidence>
<evidence type="ECO:0000256" key="6">
    <source>
        <dbReference type="SAM" id="SignalP"/>
    </source>
</evidence>
<dbReference type="InterPro" id="IPR002491">
    <property type="entry name" value="ABC_transptr_periplasmic_BD"/>
</dbReference>
<keyword evidence="8" id="KW-1185">Reference proteome</keyword>
<evidence type="ECO:0000256" key="5">
    <source>
        <dbReference type="SAM" id="MobiDB-lite"/>
    </source>
</evidence>
<feature type="compositionally biased region" description="Basic and acidic residues" evidence="5">
    <location>
        <begin position="23"/>
        <end position="37"/>
    </location>
</feature>
<dbReference type="InterPro" id="IPR051313">
    <property type="entry name" value="Bact_iron-sidero_bind"/>
</dbReference>
<dbReference type="PROSITE" id="PS50983">
    <property type="entry name" value="FE_B12_PBP"/>
    <property type="match status" value="1"/>
</dbReference>
<feature type="chain" id="PRO_5043971752" evidence="6">
    <location>
        <begin position="19"/>
        <end position="305"/>
    </location>
</feature>
<feature type="region of interest" description="Disordered" evidence="5">
    <location>
        <begin position="21"/>
        <end position="47"/>
    </location>
</feature>
<comment type="similarity">
    <text evidence="2">Belongs to the bacterial solute-binding protein 8 family.</text>
</comment>
<protein>
    <submittedName>
        <fullName evidence="7">ABC transporter substrate-binding protein</fullName>
    </submittedName>
</protein>
<accession>A0A1X7EMR9</accession>
<comment type="subcellular location">
    <subcellularLocation>
        <location evidence="1">Cell membrane</location>
        <topology evidence="1">Lipid-anchor</topology>
    </subcellularLocation>
</comment>
<evidence type="ECO:0000313" key="7">
    <source>
        <dbReference type="EMBL" id="AKO93143.1"/>
    </source>
</evidence>
<dbReference type="GO" id="GO:1901678">
    <property type="term" value="P:iron coordination entity transport"/>
    <property type="evidence" value="ECO:0007669"/>
    <property type="project" value="UniProtKB-ARBA"/>
</dbReference>
<dbReference type="GeneID" id="93701943"/>
<dbReference type="RefSeq" id="WP_019393607.1">
    <property type="nucleotide sequence ID" value="NZ_ALIM01000030.1"/>
</dbReference>
<evidence type="ECO:0000256" key="3">
    <source>
        <dbReference type="ARBA" id="ARBA00022448"/>
    </source>
</evidence>
<accession>A0A0H4KXP4</accession>
<feature type="signal peptide" evidence="6">
    <location>
        <begin position="1"/>
        <end position="18"/>
    </location>
</feature>
<dbReference type="GO" id="GO:0030288">
    <property type="term" value="C:outer membrane-bounded periplasmic space"/>
    <property type="evidence" value="ECO:0007669"/>
    <property type="project" value="TreeGrafter"/>
</dbReference>
<dbReference type="CDD" id="cd01138">
    <property type="entry name" value="FeuA"/>
    <property type="match status" value="1"/>
</dbReference>
<reference evidence="7 8" key="1">
    <citation type="journal article" date="2015" name="PLoS ONE">
        <title>Genome Sequence of Bacillus endophyticus and Analysis of Its Companion Mechanism in the Ketogulonigenium vulgare-Bacillus Strain Consortium.</title>
        <authorList>
            <person name="Jia N."/>
            <person name="Du J."/>
            <person name="Ding M.Z."/>
            <person name="Gao F."/>
            <person name="Yuan Y.J."/>
        </authorList>
    </citation>
    <scope>NUCLEOTIDE SEQUENCE [LARGE SCALE GENOMIC DNA]</scope>
    <source>
        <strain evidence="7 8">Hbe603</strain>
    </source>
</reference>
<dbReference type="FunFam" id="3.40.50.1980:FF:000017">
    <property type="entry name" value="ABC transporter substrate-binding protein"/>
    <property type="match status" value="1"/>
</dbReference>
<dbReference type="SUPFAM" id="SSF53807">
    <property type="entry name" value="Helical backbone' metal receptor"/>
    <property type="match status" value="1"/>
</dbReference>
<dbReference type="GO" id="GO:0005886">
    <property type="term" value="C:plasma membrane"/>
    <property type="evidence" value="ECO:0007669"/>
    <property type="project" value="UniProtKB-SubCell"/>
</dbReference>
<dbReference type="EMBL" id="CP011974">
    <property type="protein sequence ID" value="AKO93143.1"/>
    <property type="molecule type" value="Genomic_DNA"/>
</dbReference>
<dbReference type="Pfam" id="PF01497">
    <property type="entry name" value="Peripla_BP_2"/>
    <property type="match status" value="1"/>
</dbReference>
<dbReference type="PROSITE" id="PS51257">
    <property type="entry name" value="PROKAR_LIPOPROTEIN"/>
    <property type="match status" value="1"/>
</dbReference>
<evidence type="ECO:0000256" key="1">
    <source>
        <dbReference type="ARBA" id="ARBA00004193"/>
    </source>
</evidence>
<organism evidence="7 8">
    <name type="scientific">Priestia filamentosa</name>
    <dbReference type="NCBI Taxonomy" id="1402861"/>
    <lineage>
        <taxon>Bacteria</taxon>
        <taxon>Bacillati</taxon>
        <taxon>Bacillota</taxon>
        <taxon>Bacilli</taxon>
        <taxon>Bacillales</taxon>
        <taxon>Bacillaceae</taxon>
        <taxon>Priestia</taxon>
    </lineage>
</organism>
<evidence type="ECO:0000313" key="8">
    <source>
        <dbReference type="Proteomes" id="UP000036202"/>
    </source>
</evidence>
<dbReference type="AlphaFoldDB" id="A0A1X7EMR9"/>
<evidence type="ECO:0000256" key="4">
    <source>
        <dbReference type="ARBA" id="ARBA00022729"/>
    </source>
</evidence>
<dbReference type="KEGG" id="beo:BEH_14285"/>
<keyword evidence="3" id="KW-0813">Transport</keyword>
<dbReference type="Gene3D" id="3.40.50.1980">
    <property type="entry name" value="Nitrogenase molybdenum iron protein domain"/>
    <property type="match status" value="2"/>
</dbReference>
<reference evidence="8" key="2">
    <citation type="submission" date="2015-06" db="EMBL/GenBank/DDBJ databases">
        <title>Genome Sequence of Bacillus endophyticus and Analysis of its Companion Mechanism in the Ketogulonigenium vulgare-Bacillus strain Consortium.</title>
        <authorList>
            <person name="Jia N."/>
            <person name="Du J."/>
            <person name="Ding M.-Z."/>
            <person name="Gao F."/>
            <person name="Yuan Y.-J."/>
        </authorList>
    </citation>
    <scope>NUCLEOTIDE SEQUENCE [LARGE SCALE GENOMIC DNA]</scope>
    <source>
        <strain evidence="8">Hbe603</strain>
    </source>
</reference>
<dbReference type="OrthoDB" id="2241086at2"/>
<keyword evidence="4 6" id="KW-0732">Signal</keyword>
<dbReference type="Proteomes" id="UP000036202">
    <property type="component" value="Chromosome"/>
</dbReference>
<gene>
    <name evidence="7" type="ORF">BEH_14285</name>
</gene>
<dbReference type="PATRIC" id="fig|135735.6.peg.3023"/>
<dbReference type="PANTHER" id="PTHR30532">
    <property type="entry name" value="IRON III DICITRATE-BINDING PERIPLASMIC PROTEIN"/>
    <property type="match status" value="1"/>
</dbReference>
<proteinExistence type="inferred from homology"/>